<dbReference type="STRING" id="400682.A0A1X7VGS1"/>
<dbReference type="PROSITE" id="PS50011">
    <property type="entry name" value="PROTEIN_KINASE_DOM"/>
    <property type="match status" value="2"/>
</dbReference>
<protein>
    <recommendedName>
        <fullName evidence="1">non-specific serine/threonine protein kinase</fullName>
        <ecNumber evidence="1">2.7.11.1</ecNumber>
    </recommendedName>
</protein>
<feature type="compositionally biased region" description="Basic and acidic residues" evidence="2">
    <location>
        <begin position="645"/>
        <end position="668"/>
    </location>
</feature>
<dbReference type="AlphaFoldDB" id="A0A1X7VGS1"/>
<dbReference type="GO" id="GO:0005524">
    <property type="term" value="F:ATP binding"/>
    <property type="evidence" value="ECO:0007669"/>
    <property type="project" value="InterPro"/>
</dbReference>
<dbReference type="InterPro" id="IPR008271">
    <property type="entry name" value="Ser/Thr_kinase_AS"/>
</dbReference>
<evidence type="ECO:0000256" key="1">
    <source>
        <dbReference type="ARBA" id="ARBA00012513"/>
    </source>
</evidence>
<dbReference type="InParanoid" id="A0A1X7VGS1"/>
<feature type="region of interest" description="Disordered" evidence="2">
    <location>
        <begin position="637"/>
        <end position="678"/>
    </location>
</feature>
<dbReference type="InterPro" id="IPR050235">
    <property type="entry name" value="CK1_Ser-Thr_kinase"/>
</dbReference>
<dbReference type="PANTHER" id="PTHR11909">
    <property type="entry name" value="CASEIN KINASE-RELATED"/>
    <property type="match status" value="1"/>
</dbReference>
<feature type="domain" description="Protein kinase" evidence="3">
    <location>
        <begin position="1"/>
        <end position="217"/>
    </location>
</feature>
<dbReference type="InterPro" id="IPR011009">
    <property type="entry name" value="Kinase-like_dom_sf"/>
</dbReference>
<dbReference type="InterPro" id="IPR000719">
    <property type="entry name" value="Prot_kinase_dom"/>
</dbReference>
<dbReference type="Pfam" id="PF00069">
    <property type="entry name" value="Pkinase"/>
    <property type="match status" value="2"/>
</dbReference>
<feature type="compositionally biased region" description="Gly residues" evidence="2">
    <location>
        <begin position="236"/>
        <end position="278"/>
    </location>
</feature>
<dbReference type="eggNOG" id="KOG1164">
    <property type="taxonomic scope" value="Eukaryota"/>
</dbReference>
<organism evidence="4">
    <name type="scientific">Amphimedon queenslandica</name>
    <name type="common">Sponge</name>
    <dbReference type="NCBI Taxonomy" id="400682"/>
    <lineage>
        <taxon>Eukaryota</taxon>
        <taxon>Metazoa</taxon>
        <taxon>Porifera</taxon>
        <taxon>Demospongiae</taxon>
        <taxon>Heteroscleromorpha</taxon>
        <taxon>Haplosclerida</taxon>
        <taxon>Niphatidae</taxon>
        <taxon>Amphimedon</taxon>
    </lineage>
</organism>
<sequence>MPQFIDWGKNETSPSLQYCFLVMERFGDNIEKLFEEAGRKFGVKTVCYLALRILEALEFLHNSGYAHADIKGSNILTGYSQRDQVYLVDYGLSFVYQYSQGGHKPYTPDPGYCYGTLPFTSIDAHDGANPSRRGDLEILGYCLLEWSCGRLPWEDYIEDRSKVASLKRRYKDAPTDLMKDCFKGNVYPKYLQKYMECIYKLSYEETPKYNHLRQLFFKELKDNGMSDDGTGLDWISGGGGEGGGERCGGGGGKGGEGGGRGGEGGGRGGEGGGRGGGLKGRKRKHDPELETEYKQIPKAKGRKMIQIEAQKKKAALPVWKATPSLPDGTILSGFTKREWRLEKSIRNGGFGLINEVSPTTKSSGSYAIKVKPQDNGPLFCEVAFYRRAATSDLINDWVKSHDLKYLAIPQFIDCGKHESSSLQYRFLIMKRFGDNIEKLFEEAGSKFGVKTVCYLALRILEALEYLHDSHYVHANIKGAHILTGYSHRDQVYLVDYGLAFRYSPNGEHKPYKPDPRRSHDGTIEFTSIDAHDGASPSRRGDLEILGYCLLQWSCGRLPWEDYINDMPMVASLKRRYKDVPTNLIKDCFKGKTYPKCLKSYMESIYKLSYEEIPKYENLKNLFFKELKDNGMSDDGTGLDWISRGGGERGELKGRKRKHDPEPETEYKAMPKAKGRKMT</sequence>
<feature type="region of interest" description="Disordered" evidence="2">
    <location>
        <begin position="235"/>
        <end position="291"/>
    </location>
</feature>
<name>A0A1X7VGS1_AMPQE</name>
<accession>A0A1X7VGS1</accession>
<dbReference type="EnsemblMetazoa" id="Aqu2.1.39266_001">
    <property type="protein sequence ID" value="Aqu2.1.39266_001"/>
    <property type="gene ID" value="Aqu2.1.39266"/>
</dbReference>
<proteinExistence type="predicted"/>
<dbReference type="PROSITE" id="PS00108">
    <property type="entry name" value="PROTEIN_KINASE_ST"/>
    <property type="match status" value="1"/>
</dbReference>
<dbReference type="Gene3D" id="1.10.510.10">
    <property type="entry name" value="Transferase(Phosphotransferase) domain 1"/>
    <property type="match status" value="2"/>
</dbReference>
<dbReference type="EC" id="2.7.11.1" evidence="1"/>
<evidence type="ECO:0000313" key="4">
    <source>
        <dbReference type="EnsemblMetazoa" id="Aqu2.1.39266_001"/>
    </source>
</evidence>
<dbReference type="OrthoDB" id="2687620at2759"/>
<dbReference type="SMART" id="SM00220">
    <property type="entry name" value="S_TKc"/>
    <property type="match status" value="1"/>
</dbReference>
<feature type="domain" description="Protein kinase" evidence="3">
    <location>
        <begin position="339"/>
        <end position="623"/>
    </location>
</feature>
<dbReference type="GO" id="GO:0004674">
    <property type="term" value="F:protein serine/threonine kinase activity"/>
    <property type="evidence" value="ECO:0007669"/>
    <property type="project" value="UniProtKB-EC"/>
</dbReference>
<evidence type="ECO:0000256" key="2">
    <source>
        <dbReference type="SAM" id="MobiDB-lite"/>
    </source>
</evidence>
<reference evidence="4" key="1">
    <citation type="submission" date="2017-05" db="UniProtKB">
        <authorList>
            <consortium name="EnsemblMetazoa"/>
        </authorList>
    </citation>
    <scope>IDENTIFICATION</scope>
</reference>
<evidence type="ECO:0000259" key="3">
    <source>
        <dbReference type="PROSITE" id="PS50011"/>
    </source>
</evidence>
<dbReference type="SUPFAM" id="SSF56112">
    <property type="entry name" value="Protein kinase-like (PK-like)"/>
    <property type="match status" value="2"/>
</dbReference>